<evidence type="ECO:0000256" key="3">
    <source>
        <dbReference type="SAM" id="SignalP"/>
    </source>
</evidence>
<gene>
    <name evidence="4" type="ORF">NX720_21690</name>
</gene>
<name>A0ABY6GRQ7_9GAMM</name>
<dbReference type="Proteomes" id="UP001163255">
    <property type="component" value="Chromosome"/>
</dbReference>
<keyword evidence="5" id="KW-1185">Reference proteome</keyword>
<feature type="compositionally biased region" description="Low complexity" evidence="1">
    <location>
        <begin position="26"/>
        <end position="39"/>
    </location>
</feature>
<feature type="region of interest" description="Disordered" evidence="1">
    <location>
        <begin position="21"/>
        <end position="42"/>
    </location>
</feature>
<sequence>MSMPMMMGAFLLLGAITTGSQANPASQTTPLSTETSPSTGFSLEEKGKFNFSNNINQKTPSPTQISSSAGSILEKKGQINFSSDIDLPPYSHVRAMTFSPDGRYINTGIRFTTKESDKVVRDGGKLHDIQYGGEYITYDISQLNQPVEVEKTAVFNYDNSFTPDGRHLVRVDVNGQIVIENVEDMKHPAYVMSLPWQDATDNKIRQASCVEVSNSGTFMVAGGRDGLIKIYNITDPKNPIEQSTIETGLTLTDVAISPDEKWVAFTGNGFSLMVYDLADLSNPKLLTTEKMPGNKPGHRSISVAIAPDSKWLAVAGYALHHSLLLYDMEHPEKPVLIPVPEEVKRPVSFVDISRDGKLMAMGTLGEGAGVTIYNVADPKKAKEVYFIAAKTESYGGAFSPVKDQLALDLGDQEIRLFTYSHSPASPAVARPRPRPNYIKPYPQNPTESPSYIENLTIIIIIPAVGFGLVITTIGFLLHGDYEKKRQLRKIAPI</sequence>
<dbReference type="RefSeq" id="WP_262597437.1">
    <property type="nucleotide sequence ID" value="NZ_CP103300.1"/>
</dbReference>
<keyword evidence="2" id="KW-0472">Membrane</keyword>
<dbReference type="InterPro" id="IPR001680">
    <property type="entry name" value="WD40_rpt"/>
</dbReference>
<protein>
    <submittedName>
        <fullName evidence="4">WD40 repeat domain-containing protein</fullName>
    </submittedName>
</protein>
<feature type="chain" id="PRO_5046840573" evidence="3">
    <location>
        <begin position="23"/>
        <end position="493"/>
    </location>
</feature>
<keyword evidence="3" id="KW-0732">Signal</keyword>
<evidence type="ECO:0000256" key="1">
    <source>
        <dbReference type="SAM" id="MobiDB-lite"/>
    </source>
</evidence>
<evidence type="ECO:0000256" key="2">
    <source>
        <dbReference type="SAM" id="Phobius"/>
    </source>
</evidence>
<dbReference type="Pfam" id="PF00400">
    <property type="entry name" value="WD40"/>
    <property type="match status" value="1"/>
</dbReference>
<organism evidence="4 5">
    <name type="scientific">Endozoicomonas euniceicola</name>
    <dbReference type="NCBI Taxonomy" id="1234143"/>
    <lineage>
        <taxon>Bacteria</taxon>
        <taxon>Pseudomonadati</taxon>
        <taxon>Pseudomonadota</taxon>
        <taxon>Gammaproteobacteria</taxon>
        <taxon>Oceanospirillales</taxon>
        <taxon>Endozoicomonadaceae</taxon>
        <taxon>Endozoicomonas</taxon>
    </lineage>
</organism>
<proteinExistence type="predicted"/>
<dbReference type="EMBL" id="CP103300">
    <property type="protein sequence ID" value="UYM15432.1"/>
    <property type="molecule type" value="Genomic_DNA"/>
</dbReference>
<accession>A0ABY6GRQ7</accession>
<evidence type="ECO:0000313" key="5">
    <source>
        <dbReference type="Proteomes" id="UP001163255"/>
    </source>
</evidence>
<reference evidence="4" key="1">
    <citation type="submission" date="2022-10" db="EMBL/GenBank/DDBJ databases">
        <title>Completed Genome Sequence of two octocoral isolated bacterium, Endozoicomonas euniceicola EF212T and Endozoicomonas gorgoniicola PS125T.</title>
        <authorList>
            <person name="Chiou Y.-J."/>
            <person name="Chen Y.-H."/>
        </authorList>
    </citation>
    <scope>NUCLEOTIDE SEQUENCE</scope>
    <source>
        <strain evidence="4">EF212</strain>
    </source>
</reference>
<dbReference type="InterPro" id="IPR015943">
    <property type="entry name" value="WD40/YVTN_repeat-like_dom_sf"/>
</dbReference>
<dbReference type="Gene3D" id="2.130.10.10">
    <property type="entry name" value="YVTN repeat-like/Quinoprotein amine dehydrogenase"/>
    <property type="match status" value="2"/>
</dbReference>
<keyword evidence="2" id="KW-1133">Transmembrane helix</keyword>
<keyword evidence="2" id="KW-0812">Transmembrane</keyword>
<dbReference type="SMART" id="SM00320">
    <property type="entry name" value="WD40"/>
    <property type="match status" value="3"/>
</dbReference>
<dbReference type="SUPFAM" id="SSF69322">
    <property type="entry name" value="Tricorn protease domain 2"/>
    <property type="match status" value="1"/>
</dbReference>
<evidence type="ECO:0000313" key="4">
    <source>
        <dbReference type="EMBL" id="UYM15432.1"/>
    </source>
</evidence>
<feature type="transmembrane region" description="Helical" evidence="2">
    <location>
        <begin position="455"/>
        <end position="479"/>
    </location>
</feature>
<feature type="signal peptide" evidence="3">
    <location>
        <begin position="1"/>
        <end position="22"/>
    </location>
</feature>